<dbReference type="GO" id="GO:0005634">
    <property type="term" value="C:nucleus"/>
    <property type="evidence" value="ECO:0007669"/>
    <property type="project" value="UniProtKB-SubCell"/>
</dbReference>
<dbReference type="EC" id="2.1.1.37" evidence="2"/>
<evidence type="ECO:0000256" key="6">
    <source>
        <dbReference type="ARBA" id="ARBA00023125"/>
    </source>
</evidence>
<evidence type="ECO:0000256" key="2">
    <source>
        <dbReference type="ARBA" id="ARBA00011975"/>
    </source>
</evidence>
<protein>
    <recommendedName>
        <fullName evidence="2">DNA (cytosine-5-)-methyltransferase</fullName>
        <ecNumber evidence="2">2.1.1.37</ecNumber>
    </recommendedName>
</protein>
<dbReference type="PANTHER" id="PTHR10629:SF50">
    <property type="entry name" value="DNA (CYTOSINE-5)-METHYLTRANSFERASE CMT3"/>
    <property type="match status" value="1"/>
</dbReference>
<keyword evidence="7" id="KW-0539">Nucleus</keyword>
<dbReference type="SUPFAM" id="SSF53335">
    <property type="entry name" value="S-adenosyl-L-methionine-dependent methyltransferases"/>
    <property type="match status" value="1"/>
</dbReference>
<keyword evidence="5" id="KW-0949">S-adenosyl-L-methionine</keyword>
<sequence>MQYDEPPQTEFQKFIRLTKNEMLGISNQKRLKSTLHDHRSLELNVDDYQRVCRIPKKKGACFRDLPGVRVGPDNKVEWDPDVQREYLESKKPLVPNYAMSFVGGKSSKPFARLWWDETVPTVVTRAEPHNQAIIHPEQDRVLSIRENARLQGFPDYYKLCGPVKARYIQVGNAVAVPVARALGYTLGLAFQGVAGDGPLLNLPGGFPMNFPSASSEENV</sequence>
<dbReference type="EMBL" id="BT145278">
    <property type="protein sequence ID" value="AFK45072.1"/>
    <property type="molecule type" value="mRNA"/>
</dbReference>
<evidence type="ECO:0000256" key="1">
    <source>
        <dbReference type="ARBA" id="ARBA00004123"/>
    </source>
</evidence>
<proteinExistence type="evidence at transcript level"/>
<dbReference type="InterPro" id="IPR001525">
    <property type="entry name" value="C5_MeTfrase"/>
</dbReference>
<dbReference type="InterPro" id="IPR029063">
    <property type="entry name" value="SAM-dependent_MTases_sf"/>
</dbReference>
<evidence type="ECO:0000256" key="3">
    <source>
        <dbReference type="ARBA" id="ARBA00022603"/>
    </source>
</evidence>
<evidence type="ECO:0000256" key="4">
    <source>
        <dbReference type="ARBA" id="ARBA00022679"/>
    </source>
</evidence>
<dbReference type="GO" id="GO:0003886">
    <property type="term" value="F:DNA (cytosine-5-)-methyltransferase activity"/>
    <property type="evidence" value="ECO:0007669"/>
    <property type="project" value="UniProtKB-EC"/>
</dbReference>
<dbReference type="Gene3D" id="3.90.120.10">
    <property type="entry name" value="DNA Methylase, subunit A, domain 2"/>
    <property type="match status" value="1"/>
</dbReference>
<dbReference type="Pfam" id="PF00145">
    <property type="entry name" value="DNA_methylase"/>
    <property type="match status" value="1"/>
</dbReference>
<dbReference type="PANTHER" id="PTHR10629">
    <property type="entry name" value="CYTOSINE-SPECIFIC METHYLTRANSFERASE"/>
    <property type="match status" value="1"/>
</dbReference>
<dbReference type="GO" id="GO:0044027">
    <property type="term" value="P:negative regulation of gene expression via chromosomal CpG island methylation"/>
    <property type="evidence" value="ECO:0007669"/>
    <property type="project" value="TreeGrafter"/>
</dbReference>
<dbReference type="AlphaFoldDB" id="I3SXT0"/>
<organism evidence="8">
    <name type="scientific">Lotus japonicus</name>
    <name type="common">Lotus corniculatus var. japonicus</name>
    <dbReference type="NCBI Taxonomy" id="34305"/>
    <lineage>
        <taxon>Eukaryota</taxon>
        <taxon>Viridiplantae</taxon>
        <taxon>Streptophyta</taxon>
        <taxon>Embryophyta</taxon>
        <taxon>Tracheophyta</taxon>
        <taxon>Spermatophyta</taxon>
        <taxon>Magnoliopsida</taxon>
        <taxon>eudicotyledons</taxon>
        <taxon>Gunneridae</taxon>
        <taxon>Pentapetalae</taxon>
        <taxon>rosids</taxon>
        <taxon>fabids</taxon>
        <taxon>Fabales</taxon>
        <taxon>Fabaceae</taxon>
        <taxon>Papilionoideae</taxon>
        <taxon>50 kb inversion clade</taxon>
        <taxon>NPAAA clade</taxon>
        <taxon>Hologalegina</taxon>
        <taxon>robinioid clade</taxon>
        <taxon>Loteae</taxon>
        <taxon>Lotus</taxon>
    </lineage>
</organism>
<dbReference type="FunFam" id="3.90.120.10:FF:000003">
    <property type="entry name" value="DNA (cytosine-5)-methyltransferase 1"/>
    <property type="match status" value="1"/>
</dbReference>
<keyword evidence="6" id="KW-0238">DNA-binding</keyword>
<dbReference type="GO" id="GO:0032259">
    <property type="term" value="P:methylation"/>
    <property type="evidence" value="ECO:0007669"/>
    <property type="project" value="UniProtKB-KW"/>
</dbReference>
<keyword evidence="4" id="KW-0808">Transferase</keyword>
<evidence type="ECO:0000313" key="8">
    <source>
        <dbReference type="EMBL" id="AFK45072.1"/>
    </source>
</evidence>
<evidence type="ECO:0000256" key="5">
    <source>
        <dbReference type="ARBA" id="ARBA00022691"/>
    </source>
</evidence>
<accession>I3SXT0</accession>
<dbReference type="InterPro" id="IPR050390">
    <property type="entry name" value="C5-Methyltransferase"/>
</dbReference>
<comment type="subcellular location">
    <subcellularLocation>
        <location evidence="1">Nucleus</location>
    </subcellularLocation>
</comment>
<evidence type="ECO:0000256" key="7">
    <source>
        <dbReference type="ARBA" id="ARBA00023242"/>
    </source>
</evidence>
<reference evidence="8" key="1">
    <citation type="submission" date="2012-05" db="EMBL/GenBank/DDBJ databases">
        <authorList>
            <person name="Krishnakumar V."/>
            <person name="Cheung F."/>
            <person name="Xiao Y."/>
            <person name="Chan A."/>
            <person name="Moskal W.A."/>
            <person name="Town C.D."/>
        </authorList>
    </citation>
    <scope>NUCLEOTIDE SEQUENCE</scope>
</reference>
<dbReference type="GO" id="GO:0003677">
    <property type="term" value="F:DNA binding"/>
    <property type="evidence" value="ECO:0007669"/>
    <property type="project" value="UniProtKB-KW"/>
</dbReference>
<name>I3SXT0_LOTJA</name>
<keyword evidence="3" id="KW-0489">Methyltransferase</keyword>